<protein>
    <submittedName>
        <fullName evidence="1">Uncharacterized protein</fullName>
    </submittedName>
</protein>
<evidence type="ECO:0000313" key="2">
    <source>
        <dbReference type="Proteomes" id="UP000006062"/>
    </source>
</evidence>
<dbReference type="AlphaFoldDB" id="I3YGX8"/>
<dbReference type="Proteomes" id="UP000006062">
    <property type="component" value="Chromosome"/>
</dbReference>
<dbReference type="EMBL" id="CP003154">
    <property type="protein sequence ID" value="AFL76246.1"/>
    <property type="molecule type" value="Genomic_DNA"/>
</dbReference>
<dbReference type="KEGG" id="tvi:Thivi_4444"/>
<proteinExistence type="predicted"/>
<dbReference type="RefSeq" id="WP_014780622.1">
    <property type="nucleotide sequence ID" value="NC_018012.1"/>
</dbReference>
<name>I3YGX8_THIV6</name>
<dbReference type="STRING" id="765911.Thivi_4444"/>
<dbReference type="HOGENOM" id="CLU_1969534_0_0_6"/>
<evidence type="ECO:0000313" key="1">
    <source>
        <dbReference type="EMBL" id="AFL76246.1"/>
    </source>
</evidence>
<sequence>MPDLGAIGELSDSTVRWTLPRNARSLDRAANPVRGILASDQAFTASFPGDAQRLCGTLTAAGGAGLARDIRALHRATGTVISATRSASGSGGFVILVPPFARVDLHILADSGDGCDLYLPQRTPVDG</sequence>
<gene>
    <name evidence="1" type="ordered locus">Thivi_4444</name>
</gene>
<reference evidence="1 2" key="1">
    <citation type="submission" date="2012-06" db="EMBL/GenBank/DDBJ databases">
        <title>Complete sequence of Thiocystis violascens DSM 198.</title>
        <authorList>
            <consortium name="US DOE Joint Genome Institute"/>
            <person name="Lucas S."/>
            <person name="Han J."/>
            <person name="Lapidus A."/>
            <person name="Cheng J.-F."/>
            <person name="Goodwin L."/>
            <person name="Pitluck S."/>
            <person name="Peters L."/>
            <person name="Ovchinnikova G."/>
            <person name="Teshima H."/>
            <person name="Detter J.C."/>
            <person name="Han C."/>
            <person name="Tapia R."/>
            <person name="Land M."/>
            <person name="Hauser L."/>
            <person name="Kyrpides N."/>
            <person name="Ivanova N."/>
            <person name="Pagani I."/>
            <person name="Vogl K."/>
            <person name="Liu Z."/>
            <person name="Frigaard N.-U."/>
            <person name="Bryant D."/>
            <person name="Woyke T."/>
        </authorList>
    </citation>
    <scope>NUCLEOTIDE SEQUENCE [LARGE SCALE GENOMIC DNA]</scope>
    <source>
        <strain evidence="2">ATCC 17096 / DSM 198 / 6111</strain>
    </source>
</reference>
<keyword evidence="2" id="KW-1185">Reference proteome</keyword>
<accession>I3YGX8</accession>
<organism evidence="1 2">
    <name type="scientific">Thiocystis violascens (strain ATCC 17096 / DSM 198 / 6111)</name>
    <name type="common">Chromatium violascens</name>
    <dbReference type="NCBI Taxonomy" id="765911"/>
    <lineage>
        <taxon>Bacteria</taxon>
        <taxon>Pseudomonadati</taxon>
        <taxon>Pseudomonadota</taxon>
        <taxon>Gammaproteobacteria</taxon>
        <taxon>Chromatiales</taxon>
        <taxon>Chromatiaceae</taxon>
        <taxon>Thiocystis</taxon>
    </lineage>
</organism>